<dbReference type="PANTHER" id="PTHR24356">
    <property type="entry name" value="SERINE/THREONINE-PROTEIN KINASE"/>
    <property type="match status" value="1"/>
</dbReference>
<evidence type="ECO:0000256" key="9">
    <source>
        <dbReference type="ARBA" id="ARBA00048679"/>
    </source>
</evidence>
<feature type="compositionally biased region" description="Low complexity" evidence="10">
    <location>
        <begin position="457"/>
        <end position="473"/>
    </location>
</feature>
<dbReference type="FunFam" id="1.10.510.10:FF:000024">
    <property type="entry name" value="Probable serine/threonine-protein kinase cot-1"/>
    <property type="match status" value="1"/>
</dbReference>
<dbReference type="PROSITE" id="PS50011">
    <property type="entry name" value="PROTEIN_KINASE_DOM"/>
    <property type="match status" value="1"/>
</dbReference>
<evidence type="ECO:0000313" key="12">
    <source>
        <dbReference type="EMBL" id="KAF5390974.1"/>
    </source>
</evidence>
<evidence type="ECO:0000259" key="11">
    <source>
        <dbReference type="PROSITE" id="PS50011"/>
    </source>
</evidence>
<dbReference type="SUPFAM" id="SSF56112">
    <property type="entry name" value="Protein kinase-like (PK-like)"/>
    <property type="match status" value="1"/>
</dbReference>
<sequence>MSTNPTRVSLSDFTLLKLLSTGGTSKVYLARVNTRSEHVALKVISKRDLSEKNTLYVLNEQAVQQRLTENQSAGSRHSPWFLPLITSWHDSECFYLATEYQRGGDMSVELMRCGYFEEDRARFYAAEIFLALQSLHSAAIVHRDIKPANILFAPDGHLILCDFGAARHFGETVLPGGAQDGSQSQMTDGARGTPLFMSPEQHRGEKCSFQVDYWALGVVLFRMLSGKMPFGRDTTNKQEIRRSVLEDSLSFHGFSPSPEAQDLLSRLLAKNPEERILAEQIPRHQFFAKIDWNSISSRSSATPWPPFLRFIPSNARTMLPIQPGASYVESQPFPEFFWCSPFENKTQDQDQAGMLKSFFSSSTQKRKLRKSRSLPLRVFNALSSTSSLENHPMRFIPGYQSSTATTLSEPAPKFPAVDLSDVDSHQRETTTINATALRLMPGLKLWSGLHPLSHLYSATSDNSSSTSVSGVSDSESEFSEYEQNSGTGFGTTTTMMNCSSLKHCLYSSTKATEDWKDAPMRSRGGGGEEEEESRSRYIDALTDQEIRIWARVSGGHGKRQFLNKVKAWIGRDPSA</sequence>
<protein>
    <recommendedName>
        <fullName evidence="1">non-specific serine/threonine protein kinase</fullName>
        <ecNumber evidence="1">2.7.11.1</ecNumber>
    </recommendedName>
</protein>
<proteinExistence type="predicted"/>
<dbReference type="Gene3D" id="3.30.200.20">
    <property type="entry name" value="Phosphorylase Kinase, domain 1"/>
    <property type="match status" value="1"/>
</dbReference>
<dbReference type="EMBL" id="JAACJN010000012">
    <property type="protein sequence ID" value="KAF5390974.1"/>
    <property type="molecule type" value="Genomic_DNA"/>
</dbReference>
<evidence type="ECO:0000256" key="8">
    <source>
        <dbReference type="ARBA" id="ARBA00047899"/>
    </source>
</evidence>
<evidence type="ECO:0000313" key="13">
    <source>
        <dbReference type="Proteomes" id="UP000518752"/>
    </source>
</evidence>
<keyword evidence="5" id="KW-0547">Nucleotide-binding</keyword>
<keyword evidence="7" id="KW-0067">ATP-binding</keyword>
<evidence type="ECO:0000256" key="1">
    <source>
        <dbReference type="ARBA" id="ARBA00012513"/>
    </source>
</evidence>
<dbReference type="PANTHER" id="PTHR24356:SF1">
    <property type="entry name" value="SERINE_THREONINE-PROTEIN KINASE GREATWALL"/>
    <property type="match status" value="1"/>
</dbReference>
<dbReference type="InterPro" id="IPR050236">
    <property type="entry name" value="Ser_Thr_kinase_AGC"/>
</dbReference>
<dbReference type="Pfam" id="PF00069">
    <property type="entry name" value="Pkinase"/>
    <property type="match status" value="1"/>
</dbReference>
<keyword evidence="13" id="KW-1185">Reference proteome</keyword>
<dbReference type="GO" id="GO:0005524">
    <property type="term" value="F:ATP binding"/>
    <property type="evidence" value="ECO:0007669"/>
    <property type="project" value="UniProtKB-KW"/>
</dbReference>
<dbReference type="PROSITE" id="PS00108">
    <property type="entry name" value="PROTEIN_KINASE_ST"/>
    <property type="match status" value="1"/>
</dbReference>
<gene>
    <name evidence="12" type="ORF">D9757_003977</name>
</gene>
<dbReference type="SMART" id="SM00220">
    <property type="entry name" value="S_TKc"/>
    <property type="match status" value="1"/>
</dbReference>
<keyword evidence="3" id="KW-0597">Phosphoprotein</keyword>
<reference evidence="12 13" key="1">
    <citation type="journal article" date="2020" name="ISME J.">
        <title>Uncovering the hidden diversity of litter-decomposition mechanisms in mushroom-forming fungi.</title>
        <authorList>
            <person name="Floudas D."/>
            <person name="Bentzer J."/>
            <person name="Ahren D."/>
            <person name="Johansson T."/>
            <person name="Persson P."/>
            <person name="Tunlid A."/>
        </authorList>
    </citation>
    <scope>NUCLEOTIDE SEQUENCE [LARGE SCALE GENOMIC DNA]</scope>
    <source>
        <strain evidence="12 13">CBS 406.79</strain>
    </source>
</reference>
<dbReference type="GO" id="GO:0004674">
    <property type="term" value="F:protein serine/threonine kinase activity"/>
    <property type="evidence" value="ECO:0007669"/>
    <property type="project" value="UniProtKB-KW"/>
</dbReference>
<dbReference type="GO" id="GO:0007010">
    <property type="term" value="P:cytoskeleton organization"/>
    <property type="evidence" value="ECO:0007669"/>
    <property type="project" value="UniProtKB-ARBA"/>
</dbReference>
<keyword evidence="2" id="KW-0723">Serine/threonine-protein kinase</keyword>
<evidence type="ECO:0000256" key="4">
    <source>
        <dbReference type="ARBA" id="ARBA00022679"/>
    </source>
</evidence>
<dbReference type="InterPro" id="IPR008271">
    <property type="entry name" value="Ser/Thr_kinase_AS"/>
</dbReference>
<comment type="catalytic activity">
    <reaction evidence="9">
        <text>L-seryl-[protein] + ATP = O-phospho-L-seryl-[protein] + ADP + H(+)</text>
        <dbReference type="Rhea" id="RHEA:17989"/>
        <dbReference type="Rhea" id="RHEA-COMP:9863"/>
        <dbReference type="Rhea" id="RHEA-COMP:11604"/>
        <dbReference type="ChEBI" id="CHEBI:15378"/>
        <dbReference type="ChEBI" id="CHEBI:29999"/>
        <dbReference type="ChEBI" id="CHEBI:30616"/>
        <dbReference type="ChEBI" id="CHEBI:83421"/>
        <dbReference type="ChEBI" id="CHEBI:456216"/>
        <dbReference type="EC" id="2.7.11.1"/>
    </reaction>
</comment>
<dbReference type="Gene3D" id="1.10.510.10">
    <property type="entry name" value="Transferase(Phosphotransferase) domain 1"/>
    <property type="match status" value="1"/>
</dbReference>
<evidence type="ECO:0000256" key="6">
    <source>
        <dbReference type="ARBA" id="ARBA00022777"/>
    </source>
</evidence>
<organism evidence="12 13">
    <name type="scientific">Collybiopsis confluens</name>
    <dbReference type="NCBI Taxonomy" id="2823264"/>
    <lineage>
        <taxon>Eukaryota</taxon>
        <taxon>Fungi</taxon>
        <taxon>Dikarya</taxon>
        <taxon>Basidiomycota</taxon>
        <taxon>Agaricomycotina</taxon>
        <taxon>Agaricomycetes</taxon>
        <taxon>Agaricomycetidae</taxon>
        <taxon>Agaricales</taxon>
        <taxon>Marasmiineae</taxon>
        <taxon>Omphalotaceae</taxon>
        <taxon>Collybiopsis</taxon>
    </lineage>
</organism>
<evidence type="ECO:0000256" key="7">
    <source>
        <dbReference type="ARBA" id="ARBA00022840"/>
    </source>
</evidence>
<comment type="caution">
    <text evidence="12">The sequence shown here is derived from an EMBL/GenBank/DDBJ whole genome shotgun (WGS) entry which is preliminary data.</text>
</comment>
<dbReference type="OrthoDB" id="68483at2759"/>
<evidence type="ECO:0000256" key="3">
    <source>
        <dbReference type="ARBA" id="ARBA00022553"/>
    </source>
</evidence>
<feature type="domain" description="Protein kinase" evidence="11">
    <location>
        <begin position="13"/>
        <end position="287"/>
    </location>
</feature>
<evidence type="ECO:0000256" key="2">
    <source>
        <dbReference type="ARBA" id="ARBA00022527"/>
    </source>
</evidence>
<dbReference type="EC" id="2.7.11.1" evidence="1"/>
<keyword evidence="4" id="KW-0808">Transferase</keyword>
<evidence type="ECO:0000256" key="5">
    <source>
        <dbReference type="ARBA" id="ARBA00022741"/>
    </source>
</evidence>
<accession>A0A8H5HWN5</accession>
<feature type="region of interest" description="Disordered" evidence="10">
    <location>
        <begin position="457"/>
        <end position="488"/>
    </location>
</feature>
<name>A0A8H5HWN5_9AGAR</name>
<comment type="catalytic activity">
    <reaction evidence="8">
        <text>L-threonyl-[protein] + ATP = O-phospho-L-threonyl-[protein] + ADP + H(+)</text>
        <dbReference type="Rhea" id="RHEA:46608"/>
        <dbReference type="Rhea" id="RHEA-COMP:11060"/>
        <dbReference type="Rhea" id="RHEA-COMP:11605"/>
        <dbReference type="ChEBI" id="CHEBI:15378"/>
        <dbReference type="ChEBI" id="CHEBI:30013"/>
        <dbReference type="ChEBI" id="CHEBI:30616"/>
        <dbReference type="ChEBI" id="CHEBI:61977"/>
        <dbReference type="ChEBI" id="CHEBI:456216"/>
        <dbReference type="EC" id="2.7.11.1"/>
    </reaction>
</comment>
<dbReference type="InterPro" id="IPR011009">
    <property type="entry name" value="Kinase-like_dom_sf"/>
</dbReference>
<feature type="region of interest" description="Disordered" evidence="10">
    <location>
        <begin position="516"/>
        <end position="536"/>
    </location>
</feature>
<evidence type="ECO:0000256" key="10">
    <source>
        <dbReference type="SAM" id="MobiDB-lite"/>
    </source>
</evidence>
<dbReference type="AlphaFoldDB" id="A0A8H5HWN5"/>
<keyword evidence="6" id="KW-0418">Kinase</keyword>
<dbReference type="InterPro" id="IPR000719">
    <property type="entry name" value="Prot_kinase_dom"/>
</dbReference>
<dbReference type="Proteomes" id="UP000518752">
    <property type="component" value="Unassembled WGS sequence"/>
</dbReference>